<dbReference type="AlphaFoldDB" id="A0A0P9AJ73"/>
<dbReference type="OrthoDB" id="9800872at2"/>
<organism evidence="2 3">
    <name type="scientific">Oxobacter pfennigii</name>
    <dbReference type="NCBI Taxonomy" id="36849"/>
    <lineage>
        <taxon>Bacteria</taxon>
        <taxon>Bacillati</taxon>
        <taxon>Bacillota</taxon>
        <taxon>Clostridia</taxon>
        <taxon>Eubacteriales</taxon>
        <taxon>Clostridiaceae</taxon>
        <taxon>Oxobacter</taxon>
    </lineage>
</organism>
<evidence type="ECO:0000313" key="2">
    <source>
        <dbReference type="EMBL" id="KPU45482.1"/>
    </source>
</evidence>
<dbReference type="Pfam" id="PF00581">
    <property type="entry name" value="Rhodanese"/>
    <property type="match status" value="1"/>
</dbReference>
<dbReference type="Gene3D" id="3.40.250.10">
    <property type="entry name" value="Rhodanese-like domain"/>
    <property type="match status" value="1"/>
</dbReference>
<dbReference type="InterPro" id="IPR036873">
    <property type="entry name" value="Rhodanese-like_dom_sf"/>
</dbReference>
<evidence type="ECO:0000313" key="3">
    <source>
        <dbReference type="Proteomes" id="UP000050326"/>
    </source>
</evidence>
<accession>A0A0P9AJ73</accession>
<gene>
    <name evidence="2" type="primary">pspE_1</name>
    <name evidence="2" type="ORF">OXPF_07150</name>
</gene>
<dbReference type="EMBL" id="LKET01000021">
    <property type="protein sequence ID" value="KPU45482.1"/>
    <property type="molecule type" value="Genomic_DNA"/>
</dbReference>
<dbReference type="PROSITE" id="PS50206">
    <property type="entry name" value="RHODANESE_3"/>
    <property type="match status" value="1"/>
</dbReference>
<dbReference type="STRING" id="36849.OXPF_07150"/>
<keyword evidence="2" id="KW-0808">Transferase</keyword>
<dbReference type="PANTHER" id="PTHR44086">
    <property type="entry name" value="THIOSULFATE SULFURTRANSFERASE RDL2, MITOCHONDRIAL-RELATED"/>
    <property type="match status" value="1"/>
</dbReference>
<sequence length="104" mass="11733">MIKTISPSEVKRRLSFDKDITLVDVRTPPEYVEGHIPGSILLPLEMLETFAEEKMPNKNAIIVVYCELGRKSAAAAFMLHNLGYRNIYNMGGIIGWPYETETGM</sequence>
<dbReference type="PANTHER" id="PTHR44086:SF10">
    <property type="entry name" value="THIOSULFATE SULFURTRANSFERASE_RHODANESE-LIKE DOMAIN-CONTAINING PROTEIN 3"/>
    <property type="match status" value="1"/>
</dbReference>
<evidence type="ECO:0000259" key="1">
    <source>
        <dbReference type="PROSITE" id="PS50206"/>
    </source>
</evidence>
<dbReference type="CDD" id="cd00158">
    <property type="entry name" value="RHOD"/>
    <property type="match status" value="1"/>
</dbReference>
<dbReference type="Proteomes" id="UP000050326">
    <property type="component" value="Unassembled WGS sequence"/>
</dbReference>
<keyword evidence="3" id="KW-1185">Reference proteome</keyword>
<dbReference type="SMART" id="SM00450">
    <property type="entry name" value="RHOD"/>
    <property type="match status" value="1"/>
</dbReference>
<feature type="domain" description="Rhodanese" evidence="1">
    <location>
        <begin position="16"/>
        <end position="102"/>
    </location>
</feature>
<comment type="caution">
    <text evidence="2">The sequence shown here is derived from an EMBL/GenBank/DDBJ whole genome shotgun (WGS) entry which is preliminary data.</text>
</comment>
<protein>
    <submittedName>
        <fullName evidence="2">Thiosulfate sulfurtransferase PspE</fullName>
        <ecNumber evidence="2">2.8.1.1</ecNumber>
    </submittedName>
</protein>
<name>A0A0P9AJ73_9CLOT</name>
<dbReference type="InterPro" id="IPR001763">
    <property type="entry name" value="Rhodanese-like_dom"/>
</dbReference>
<dbReference type="EC" id="2.8.1.1" evidence="2"/>
<dbReference type="SUPFAM" id="SSF52821">
    <property type="entry name" value="Rhodanese/Cell cycle control phosphatase"/>
    <property type="match status" value="1"/>
</dbReference>
<dbReference type="GO" id="GO:0004792">
    <property type="term" value="F:thiosulfate-cyanide sulfurtransferase activity"/>
    <property type="evidence" value="ECO:0007669"/>
    <property type="project" value="UniProtKB-EC"/>
</dbReference>
<proteinExistence type="predicted"/>
<reference evidence="2 3" key="1">
    <citation type="submission" date="2015-09" db="EMBL/GenBank/DDBJ databases">
        <title>Genome sequence of Oxobacter pfennigii DSM 3222.</title>
        <authorList>
            <person name="Poehlein A."/>
            <person name="Bengelsdorf F.R."/>
            <person name="Schiel-Bengelsdorf B."/>
            <person name="Duerre P."/>
            <person name="Daniel R."/>
        </authorList>
    </citation>
    <scope>NUCLEOTIDE SEQUENCE [LARGE SCALE GENOMIC DNA]</scope>
    <source>
        <strain evidence="2 3">DSM 3222</strain>
    </source>
</reference>